<dbReference type="InterPro" id="IPR036721">
    <property type="entry name" value="RCK_C_sf"/>
</dbReference>
<dbReference type="OrthoDB" id="9809303at2"/>
<dbReference type="RefSeq" id="WP_123522280.1">
    <property type="nucleotide sequence ID" value="NZ_JBHLWF010000078.1"/>
</dbReference>
<dbReference type="GO" id="GO:0005886">
    <property type="term" value="C:plasma membrane"/>
    <property type="evidence" value="ECO:0007669"/>
    <property type="project" value="TreeGrafter"/>
</dbReference>
<feature type="transmembrane region" description="Helical" evidence="7">
    <location>
        <begin position="188"/>
        <end position="213"/>
    </location>
</feature>
<evidence type="ECO:0000256" key="6">
    <source>
        <dbReference type="ARBA" id="ARBA00023136"/>
    </source>
</evidence>
<evidence type="ECO:0000256" key="7">
    <source>
        <dbReference type="SAM" id="Phobius"/>
    </source>
</evidence>
<keyword evidence="10" id="KW-1185">Reference proteome</keyword>
<feature type="transmembrane region" description="Helical" evidence="7">
    <location>
        <begin position="143"/>
        <end position="168"/>
    </location>
</feature>
<dbReference type="PROSITE" id="PS51202">
    <property type="entry name" value="RCK_C"/>
    <property type="match status" value="2"/>
</dbReference>
<dbReference type="AlphaFoldDB" id="A0A4R3L0V6"/>
<feature type="transmembrane region" description="Helical" evidence="7">
    <location>
        <begin position="593"/>
        <end position="612"/>
    </location>
</feature>
<evidence type="ECO:0000313" key="9">
    <source>
        <dbReference type="EMBL" id="TCS93183.1"/>
    </source>
</evidence>
<feature type="domain" description="RCK C-terminal" evidence="8">
    <location>
        <begin position="232"/>
        <end position="316"/>
    </location>
</feature>
<evidence type="ECO:0000256" key="2">
    <source>
        <dbReference type="ARBA" id="ARBA00022448"/>
    </source>
</evidence>
<dbReference type="PANTHER" id="PTHR43652:SF2">
    <property type="entry name" value="BASIC AMINO ACID ANTIPORTER YFCC-RELATED"/>
    <property type="match status" value="1"/>
</dbReference>
<dbReference type="Gene3D" id="3.30.70.1450">
    <property type="entry name" value="Regulator of K+ conductance, C-terminal domain"/>
    <property type="match status" value="2"/>
</dbReference>
<evidence type="ECO:0000256" key="5">
    <source>
        <dbReference type="ARBA" id="ARBA00022989"/>
    </source>
</evidence>
<dbReference type="Pfam" id="PF02080">
    <property type="entry name" value="TrkA_C"/>
    <property type="match status" value="1"/>
</dbReference>
<feature type="transmembrane region" description="Helical" evidence="7">
    <location>
        <begin position="6"/>
        <end position="28"/>
    </location>
</feature>
<protein>
    <submittedName>
        <fullName evidence="9">Di/tricarboxylate transporter</fullName>
    </submittedName>
</protein>
<feature type="transmembrane region" description="Helical" evidence="7">
    <location>
        <begin position="35"/>
        <end position="52"/>
    </location>
</feature>
<reference evidence="9 10" key="1">
    <citation type="submission" date="2019-03" db="EMBL/GenBank/DDBJ databases">
        <title>Genomic Encyclopedia of Type Strains, Phase IV (KMG-IV): sequencing the most valuable type-strain genomes for metagenomic binning, comparative biology and taxonomic classification.</title>
        <authorList>
            <person name="Goeker M."/>
        </authorList>
    </citation>
    <scope>NUCLEOTIDE SEQUENCE [LARGE SCALE GENOMIC DNA]</scope>
    <source>
        <strain evidence="9 10">DSM 21944</strain>
    </source>
</reference>
<feature type="domain" description="RCK C-terminal" evidence="8">
    <location>
        <begin position="323"/>
        <end position="408"/>
    </location>
</feature>
<dbReference type="InterPro" id="IPR006037">
    <property type="entry name" value="RCK_C"/>
</dbReference>
<keyword evidence="5 7" id="KW-1133">Transmembrane helix</keyword>
<gene>
    <name evidence="9" type="ORF">EDC25_1296</name>
</gene>
<name>A0A4R3L0V6_9GAMM</name>
<feature type="transmembrane region" description="Helical" evidence="7">
    <location>
        <begin position="476"/>
        <end position="499"/>
    </location>
</feature>
<keyword evidence="6 7" id="KW-0472">Membrane</keyword>
<keyword evidence="4" id="KW-0677">Repeat</keyword>
<dbReference type="EMBL" id="SMAF01000029">
    <property type="protein sequence ID" value="TCS93183.1"/>
    <property type="molecule type" value="Genomic_DNA"/>
</dbReference>
<dbReference type="InterPro" id="IPR004680">
    <property type="entry name" value="Cit_transptr-like_dom"/>
</dbReference>
<feature type="transmembrane region" description="Helical" evidence="7">
    <location>
        <begin position="58"/>
        <end position="77"/>
    </location>
</feature>
<dbReference type="GO" id="GO:0006813">
    <property type="term" value="P:potassium ion transport"/>
    <property type="evidence" value="ECO:0007669"/>
    <property type="project" value="InterPro"/>
</dbReference>
<comment type="caution">
    <text evidence="9">The sequence shown here is derived from an EMBL/GenBank/DDBJ whole genome shotgun (WGS) entry which is preliminary data.</text>
</comment>
<evidence type="ECO:0000256" key="3">
    <source>
        <dbReference type="ARBA" id="ARBA00022692"/>
    </source>
</evidence>
<comment type="subcellular location">
    <subcellularLocation>
        <location evidence="1">Membrane</location>
        <topology evidence="1">Multi-pass membrane protein</topology>
    </subcellularLocation>
</comment>
<organism evidence="9 10">
    <name type="scientific">Pseudofulvimonas gallinarii</name>
    <dbReference type="NCBI Taxonomy" id="634155"/>
    <lineage>
        <taxon>Bacteria</taxon>
        <taxon>Pseudomonadati</taxon>
        <taxon>Pseudomonadota</taxon>
        <taxon>Gammaproteobacteria</taxon>
        <taxon>Lysobacterales</taxon>
        <taxon>Rhodanobacteraceae</taxon>
        <taxon>Pseudofulvimonas</taxon>
    </lineage>
</organism>
<feature type="transmembrane region" description="Helical" evidence="7">
    <location>
        <begin position="555"/>
        <end position="581"/>
    </location>
</feature>
<dbReference type="PANTHER" id="PTHR43652">
    <property type="entry name" value="BASIC AMINO ACID ANTIPORTER YFCC-RELATED"/>
    <property type="match status" value="1"/>
</dbReference>
<feature type="transmembrane region" description="Helical" evidence="7">
    <location>
        <begin position="447"/>
        <end position="464"/>
    </location>
</feature>
<proteinExistence type="predicted"/>
<keyword evidence="2" id="KW-0813">Transport</keyword>
<evidence type="ECO:0000313" key="10">
    <source>
        <dbReference type="Proteomes" id="UP000294599"/>
    </source>
</evidence>
<feature type="transmembrane region" description="Helical" evidence="7">
    <location>
        <begin position="424"/>
        <end position="441"/>
    </location>
</feature>
<dbReference type="SUPFAM" id="SSF116726">
    <property type="entry name" value="TrkA C-terminal domain-like"/>
    <property type="match status" value="2"/>
</dbReference>
<dbReference type="Proteomes" id="UP000294599">
    <property type="component" value="Unassembled WGS sequence"/>
</dbReference>
<evidence type="ECO:0000256" key="1">
    <source>
        <dbReference type="ARBA" id="ARBA00004141"/>
    </source>
</evidence>
<sequence length="613" mass="65290">MDSSALVFTTDMLLVLGLLLFTVVMLVGEWIRADIVAPLVLVLLGILGLVPSDELFQGFSSNAVLAVIATMIMGAGLERTGVMAYAAQFIIRLSGGIERRLTVLLSSLSGVISGFLQNPVDVALFLPVASRISARTGLPLAKLLLPIACCIILGGTLTMVGSSPLIVLNDLIVSANRNLPSGANALEPFAMFAVAPVGLALLVAGIGYFAFIAPHLMPERLRRQETTPARAESYFARAYGIEGDIYELVVTAESPLVGMAISEAEQLHGAPLILAIKVGSEARLAPPADQMIWVGTALGVLGPREEVQQFAQNNVLALRPRLREFADFFNPSRAGIAEAVMPPGSRFIGKKPSELRLRKRLGLSILAVSRGDQVITQGVRETTLRAGDCLVFHGFWRDLAHAAEKHDYVVVTDIPKQEQRPHKLWHALVLFVTAVGFALYSADQLPVMLFAGAVGMMLVGVLSVEEAYGAVNWKTVFMLASLIPLSYALETTGAAAWLVQESLSVIGGMPALAVQLFIVALTSFFAMVMSNVGATVLMVPLAINAALATGHNPAAYALLVGVAASNNFFTVTNPVIAMIMGPGAYRTSDLFRVGGPLALIFMLVTIVMINVMF</sequence>
<evidence type="ECO:0000259" key="8">
    <source>
        <dbReference type="PROSITE" id="PS51202"/>
    </source>
</evidence>
<dbReference type="Pfam" id="PF03600">
    <property type="entry name" value="CitMHS"/>
    <property type="match status" value="1"/>
</dbReference>
<feature type="transmembrane region" description="Helical" evidence="7">
    <location>
        <begin position="511"/>
        <end position="543"/>
    </location>
</feature>
<accession>A0A4R3L0V6</accession>
<keyword evidence="3 7" id="KW-0812">Transmembrane</keyword>
<dbReference type="GO" id="GO:0008324">
    <property type="term" value="F:monoatomic cation transmembrane transporter activity"/>
    <property type="evidence" value="ECO:0007669"/>
    <property type="project" value="InterPro"/>
</dbReference>
<evidence type="ECO:0000256" key="4">
    <source>
        <dbReference type="ARBA" id="ARBA00022737"/>
    </source>
</evidence>
<dbReference type="InterPro" id="IPR051679">
    <property type="entry name" value="DASS-Related_Transporters"/>
</dbReference>